<dbReference type="PANTHER" id="PTHR13460:SF0">
    <property type="entry name" value="MALECTIN"/>
    <property type="match status" value="1"/>
</dbReference>
<dbReference type="GO" id="GO:0030246">
    <property type="term" value="F:carbohydrate binding"/>
    <property type="evidence" value="ECO:0007669"/>
    <property type="project" value="InterPro"/>
</dbReference>
<proteinExistence type="inferred from homology"/>
<dbReference type="Pfam" id="PF24681">
    <property type="entry name" value="Kelch_KLHDC2_KLHL20_DRC7"/>
    <property type="match status" value="1"/>
</dbReference>
<feature type="domain" description="Malectin" evidence="11">
    <location>
        <begin position="935"/>
        <end position="1082"/>
    </location>
</feature>
<keyword evidence="5" id="KW-0256">Endoplasmic reticulum</keyword>
<dbReference type="EMBL" id="CP012040">
    <property type="protein sequence ID" value="AKP52536.1"/>
    <property type="molecule type" value="Genomic_DNA"/>
</dbReference>
<comment type="similarity">
    <text evidence="2">Belongs to the malectin family.</text>
</comment>
<accession>A0A0H4PDM2</accession>
<evidence type="ECO:0000256" key="7">
    <source>
        <dbReference type="ARBA" id="ARBA00023136"/>
    </source>
</evidence>
<evidence type="ECO:0000256" key="10">
    <source>
        <dbReference type="SAM" id="Phobius"/>
    </source>
</evidence>
<evidence type="ECO:0000313" key="12">
    <source>
        <dbReference type="EMBL" id="AKP52536.1"/>
    </source>
</evidence>
<evidence type="ECO:0000256" key="2">
    <source>
        <dbReference type="ARBA" id="ARBA00009141"/>
    </source>
</evidence>
<dbReference type="STRING" id="320787.CA2015_3138"/>
<evidence type="ECO:0000256" key="4">
    <source>
        <dbReference type="ARBA" id="ARBA00022729"/>
    </source>
</evidence>
<comment type="subcellular location">
    <subcellularLocation>
        <location evidence="1">Endoplasmic reticulum membrane</location>
        <topology evidence="1">Single-pass type I membrane protein</topology>
    </subcellularLocation>
</comment>
<evidence type="ECO:0000256" key="5">
    <source>
        <dbReference type="ARBA" id="ARBA00022824"/>
    </source>
</evidence>
<evidence type="ECO:0000256" key="9">
    <source>
        <dbReference type="ARBA" id="ARBA00023277"/>
    </source>
</evidence>
<keyword evidence="7 10" id="KW-0472">Membrane</keyword>
<name>A0A0H4PDM2_9BACT</name>
<dbReference type="SUPFAM" id="SSF49785">
    <property type="entry name" value="Galactose-binding domain-like"/>
    <property type="match status" value="3"/>
</dbReference>
<keyword evidence="6 10" id="KW-1133">Transmembrane helix</keyword>
<dbReference type="Gene3D" id="2.60.120.430">
    <property type="entry name" value="Galactose-binding lectin"/>
    <property type="match status" value="3"/>
</dbReference>
<feature type="domain" description="Malectin" evidence="11">
    <location>
        <begin position="551"/>
        <end position="702"/>
    </location>
</feature>
<gene>
    <name evidence="12" type="ORF">CA2015_3138</name>
</gene>
<evidence type="ECO:0000256" key="6">
    <source>
        <dbReference type="ARBA" id="ARBA00022989"/>
    </source>
</evidence>
<evidence type="ECO:0000256" key="1">
    <source>
        <dbReference type="ARBA" id="ARBA00004115"/>
    </source>
</evidence>
<feature type="transmembrane region" description="Helical" evidence="10">
    <location>
        <begin position="7"/>
        <end position="27"/>
    </location>
</feature>
<dbReference type="PANTHER" id="PTHR13460">
    <property type="match status" value="1"/>
</dbReference>
<dbReference type="Gene3D" id="2.120.10.80">
    <property type="entry name" value="Kelch-type beta propeller"/>
    <property type="match status" value="1"/>
</dbReference>
<evidence type="ECO:0000259" key="11">
    <source>
        <dbReference type="Pfam" id="PF11721"/>
    </source>
</evidence>
<dbReference type="InterPro" id="IPR006652">
    <property type="entry name" value="Kelch_1"/>
</dbReference>
<evidence type="ECO:0000256" key="8">
    <source>
        <dbReference type="ARBA" id="ARBA00023180"/>
    </source>
</evidence>
<protein>
    <recommendedName>
        <fullName evidence="11">Malectin domain-containing protein</fullName>
    </recommendedName>
</protein>
<keyword evidence="3 10" id="KW-0812">Transmembrane</keyword>
<dbReference type="PATRIC" id="fig|320787.5.peg.3428"/>
<dbReference type="InterPro" id="IPR039155">
    <property type="entry name" value="MLEC"/>
</dbReference>
<keyword evidence="13" id="KW-1185">Reference proteome</keyword>
<keyword evidence="9" id="KW-0119">Carbohydrate metabolism</keyword>
<evidence type="ECO:0000313" key="13">
    <source>
        <dbReference type="Proteomes" id="UP000036520"/>
    </source>
</evidence>
<reference evidence="12 13" key="1">
    <citation type="submission" date="2015-07" db="EMBL/GenBank/DDBJ databases">
        <authorList>
            <person name="Kim K.M."/>
        </authorList>
    </citation>
    <scope>NUCLEOTIDE SEQUENCE [LARGE SCALE GENOMIC DNA]</scope>
    <source>
        <strain evidence="12 13">KCTC 12363</strain>
    </source>
</reference>
<dbReference type="SMART" id="SM00612">
    <property type="entry name" value="Kelch"/>
    <property type="match status" value="5"/>
</dbReference>
<organism evidence="12 13">
    <name type="scientific">Cyclobacterium amurskyense</name>
    <dbReference type="NCBI Taxonomy" id="320787"/>
    <lineage>
        <taxon>Bacteria</taxon>
        <taxon>Pseudomonadati</taxon>
        <taxon>Bacteroidota</taxon>
        <taxon>Cytophagia</taxon>
        <taxon>Cytophagales</taxon>
        <taxon>Cyclobacteriaceae</taxon>
        <taxon>Cyclobacterium</taxon>
    </lineage>
</organism>
<dbReference type="OrthoDB" id="5500612at2"/>
<dbReference type="GO" id="GO:0016020">
    <property type="term" value="C:membrane"/>
    <property type="evidence" value="ECO:0007669"/>
    <property type="project" value="TreeGrafter"/>
</dbReference>
<dbReference type="Proteomes" id="UP000036520">
    <property type="component" value="Chromosome"/>
</dbReference>
<dbReference type="SUPFAM" id="SSF117281">
    <property type="entry name" value="Kelch motif"/>
    <property type="match status" value="1"/>
</dbReference>
<dbReference type="InterPro" id="IPR015915">
    <property type="entry name" value="Kelch-typ_b-propeller"/>
</dbReference>
<sequence>MVSKEFLMVSRVILICLGGIILMGYTVKIGDKSPSPSLGPAVTALVLINADTDQDIAIIEDNDVFNLKEIGTSNLNIRAEVEDGTESVIFDYQGNTNYRTENHPVYAIGGDNSNDYNPWIAELGQNTLSVTAYSGDNGSELAGPSLTINFEIIEEEVKEEEVDYPAVVRINSGGPEISFGSSIFIADNYFSGNGKPYIKNSLSEIANTTQDEIYKSERSTNASKQSFTYNIPVTNGEYEINLHFAEIYWGATGGGPGGSGKRIFDVTLEGNSILSNFDINAEVPAMTALIKTFSTSVTDQSIDITFSASLDQPKLSAIEIFGEGSLLSEPDEVIIESLSFINCPTETLYVGDVIDLNLEFFPSNTSNKTVAFTASDAVRIDYLSGVLTALSPGEIAVTATSLSNGDISAQCIITVLDTAVQKGPSVNALILVNADTDQDIAIIEDNDVFNLKEIGTSNLNIRAEVDEWTESVIFDYQGSTNYRTENYPVYAIGGDNSNDYNPWIPELGQNTLSVTAYSGDNGSELAGPSLTINFEIIEEEVKEEEVDYPAVVRINSGGPEVSFGSSIFIADNYFSGNGKPYIKNSLSEIANTTQDEIYKSERSTNASKQSFTYNIPVTNGEYEINLHFAEIYWGATGGGPGGSGKRIFDVTLEGNSILSNFDINAEVPAMTALIKTFSTSVTDQSIDITFSASLDQPKLSAIEIFGEGSLLSEPDEVIIESLNFINCPTETLYVGDVIDLDLEFFPSNTSNKTVAFTASDAVGIDHSSGVLTALSPGEIVVTATSLSNGDITDQCIITVLDTATQISPSVNALILVNADTDEDIGEIKEGDIFYLDNIGTANLNIRADVSQNTKSVIFGYQANPTYKLVNSPLYTIGGISGDDYEAWIPDLGNNTIVATAYAGDNGSNMSGEALSINFTILQEDDPIDENEFTSVVRINSGGPTVIYGDSLYMADEFFEGKGSESAEDFLKDKIHGTVQDDLYISERRVTSNLASFSYNIPVTNGNYLINLHFAEIYFGATNGGQGGTGKRIFDVIIEGEKVLDSYDINSVVSPMTAVIETFSTKVTDRSLDITFNSTRNQAKVSAIEVFGDGELTFDPTACSWNNLSPSSLSKTESQSVKINDKLYVLGGFVENLDVTSVTEIYDPSSNTWSYGAPMPIPVTHMGAVAVGEEIWILGGFAGDHPGKSTDLVQIYNTSTDIWSTGPPLPLPRASGGAAYSEGRIHYFGGLLPDRITDVGDHFVFDLNDQAGGWKTLAPLPEPRNHLGAAAVNGILYAIGGQFGHDAGVDDQAFLHAYDPQTNSWTEKNDLRSDRSHFEPGTIVHNNKIIIVGGRRGSFIFNDITEYDPITDSWSELCQLPARLLAPSAKIIGDQLIVANGGDNGTCCLLDQTISMSVTPEANAEVLRTLSDADRISITPENSESDVSMVDGLENSITLFPNPINDLLTVKSSSQKPINLTLIAPTGTVLIEKKEVLESTFDTSEIKPGLYILIVNNGEAYKRFRIIKK</sequence>
<dbReference type="Pfam" id="PF01344">
    <property type="entry name" value="Kelch_1"/>
    <property type="match status" value="1"/>
</dbReference>
<evidence type="ECO:0000256" key="3">
    <source>
        <dbReference type="ARBA" id="ARBA00022692"/>
    </source>
</evidence>
<dbReference type="RefSeq" id="WP_048642737.1">
    <property type="nucleotide sequence ID" value="NZ_CP012040.1"/>
</dbReference>
<dbReference type="KEGG" id="camu:CA2015_3138"/>
<keyword evidence="8" id="KW-0325">Glycoprotein</keyword>
<dbReference type="InterPro" id="IPR008979">
    <property type="entry name" value="Galactose-bd-like_sf"/>
</dbReference>
<dbReference type="InterPro" id="IPR021720">
    <property type="entry name" value="Malectin_dom"/>
</dbReference>
<feature type="domain" description="Malectin" evidence="11">
    <location>
        <begin position="167"/>
        <end position="318"/>
    </location>
</feature>
<keyword evidence="4" id="KW-0732">Signal</keyword>
<dbReference type="InterPro" id="IPR026444">
    <property type="entry name" value="Secre_tail"/>
</dbReference>
<dbReference type="Gene3D" id="2.60.40.1080">
    <property type="match status" value="2"/>
</dbReference>
<dbReference type="Pfam" id="PF11721">
    <property type="entry name" value="Malectin"/>
    <property type="match status" value="3"/>
</dbReference>
<dbReference type="NCBIfam" id="TIGR04183">
    <property type="entry name" value="Por_Secre_tail"/>
    <property type="match status" value="1"/>
</dbReference>
<dbReference type="SUPFAM" id="SSF49373">
    <property type="entry name" value="Invasin/intimin cell-adhesion fragments"/>
    <property type="match status" value="2"/>
</dbReference>
<dbReference type="InterPro" id="IPR008964">
    <property type="entry name" value="Invasin/intimin_cell_adhesion"/>
</dbReference>